<dbReference type="PANTHER" id="PTHR37318:SF1">
    <property type="entry name" value="BSL7504 PROTEIN"/>
    <property type="match status" value="1"/>
</dbReference>
<dbReference type="InterPro" id="IPR036388">
    <property type="entry name" value="WH-like_DNA-bd_sf"/>
</dbReference>
<dbReference type="PANTHER" id="PTHR37318">
    <property type="entry name" value="BSL7504 PROTEIN"/>
    <property type="match status" value="1"/>
</dbReference>
<dbReference type="RefSeq" id="WP_101359536.1">
    <property type="nucleotide sequence ID" value="NZ_NKXO01000042.1"/>
</dbReference>
<protein>
    <submittedName>
        <fullName evidence="2">Winged helix DNA-binding domain</fullName>
    </submittedName>
</protein>
<sequence>MKDLLKQINKAFDNKIRLGIMSVLVHKKSATFNEIKDLMGLTDGNLSSNASVLEEGGYIEIKKQFIKKKSNTSYHITEKGKISFKLHLDALSKIIQGKYDTKS</sequence>
<comment type="caution">
    <text evidence="2">The sequence shown here is derived from an EMBL/GenBank/DDBJ whole genome shotgun (WGS) entry which is preliminary data.</text>
</comment>
<dbReference type="AlphaFoldDB" id="A0A2N3I8Y4"/>
<reference evidence="2 3" key="1">
    <citation type="submission" date="2017-06" db="EMBL/GenBank/DDBJ databases">
        <title>Raineya orbicola gen. nov., sp. nov. a slightly thermophilic bacterium of the phylum Bacteroidetes and the description of Raineyaceae fam. nov.</title>
        <authorList>
            <person name="Albuquerque L."/>
            <person name="Polonia A.R.M."/>
            <person name="Barroso C."/>
            <person name="Froufe H.J.C."/>
            <person name="Lage O."/>
            <person name="Lobo-Da-Cunha A."/>
            <person name="Egas C."/>
            <person name="Da Costa M.S."/>
        </authorList>
    </citation>
    <scope>NUCLEOTIDE SEQUENCE [LARGE SCALE GENOMIC DNA]</scope>
    <source>
        <strain evidence="2 3">SPSPC-11</strain>
    </source>
</reference>
<dbReference type="EMBL" id="NKXO01000042">
    <property type="protein sequence ID" value="PKQ66745.1"/>
    <property type="molecule type" value="Genomic_DNA"/>
</dbReference>
<keyword evidence="3" id="KW-1185">Reference proteome</keyword>
<evidence type="ECO:0000313" key="2">
    <source>
        <dbReference type="EMBL" id="PKQ66745.1"/>
    </source>
</evidence>
<proteinExistence type="predicted"/>
<dbReference type="CDD" id="cd00090">
    <property type="entry name" value="HTH_ARSR"/>
    <property type="match status" value="1"/>
</dbReference>
<dbReference type="Proteomes" id="UP000233387">
    <property type="component" value="Unassembled WGS sequence"/>
</dbReference>
<feature type="domain" description="Winged helix DNA-binding" evidence="1">
    <location>
        <begin position="16"/>
        <end position="95"/>
    </location>
</feature>
<organism evidence="2 3">
    <name type="scientific">Raineya orbicola</name>
    <dbReference type="NCBI Taxonomy" id="2016530"/>
    <lineage>
        <taxon>Bacteria</taxon>
        <taxon>Pseudomonadati</taxon>
        <taxon>Bacteroidota</taxon>
        <taxon>Cytophagia</taxon>
        <taxon>Cytophagales</taxon>
        <taxon>Raineyaceae</taxon>
        <taxon>Raineya</taxon>
    </lineage>
</organism>
<accession>A0A2N3I8Y4</accession>
<dbReference type="Pfam" id="PF13601">
    <property type="entry name" value="HTH_34"/>
    <property type="match status" value="1"/>
</dbReference>
<evidence type="ECO:0000259" key="1">
    <source>
        <dbReference type="Pfam" id="PF13601"/>
    </source>
</evidence>
<name>A0A2N3I8Y4_9BACT</name>
<dbReference type="OrthoDB" id="9800369at2"/>
<keyword evidence="2" id="KW-0238">DNA-binding</keyword>
<dbReference type="Gene3D" id="1.10.10.10">
    <property type="entry name" value="Winged helix-like DNA-binding domain superfamily/Winged helix DNA-binding domain"/>
    <property type="match status" value="1"/>
</dbReference>
<dbReference type="GO" id="GO:0003677">
    <property type="term" value="F:DNA binding"/>
    <property type="evidence" value="ECO:0007669"/>
    <property type="project" value="UniProtKB-KW"/>
</dbReference>
<dbReference type="SUPFAM" id="SSF46785">
    <property type="entry name" value="Winged helix' DNA-binding domain"/>
    <property type="match status" value="1"/>
</dbReference>
<gene>
    <name evidence="2" type="ORF">Rain11_2274</name>
</gene>
<dbReference type="InterPro" id="IPR036390">
    <property type="entry name" value="WH_DNA-bd_sf"/>
</dbReference>
<dbReference type="InterPro" id="IPR027395">
    <property type="entry name" value="WH_DNA-bd_dom"/>
</dbReference>
<evidence type="ECO:0000313" key="3">
    <source>
        <dbReference type="Proteomes" id="UP000233387"/>
    </source>
</evidence>
<dbReference type="GO" id="GO:0006355">
    <property type="term" value="P:regulation of DNA-templated transcription"/>
    <property type="evidence" value="ECO:0007669"/>
    <property type="project" value="UniProtKB-ARBA"/>
</dbReference>
<dbReference type="InterPro" id="IPR011991">
    <property type="entry name" value="ArsR-like_HTH"/>
</dbReference>